<proteinExistence type="predicted"/>
<dbReference type="Proteomes" id="UP001159257">
    <property type="component" value="Unassembled WGS sequence"/>
</dbReference>
<organism evidence="1 2">
    <name type="scientific">Marinobacterium sediminicola</name>
    <dbReference type="NCBI Taxonomy" id="518898"/>
    <lineage>
        <taxon>Bacteria</taxon>
        <taxon>Pseudomonadati</taxon>
        <taxon>Pseudomonadota</taxon>
        <taxon>Gammaproteobacteria</taxon>
        <taxon>Oceanospirillales</taxon>
        <taxon>Oceanospirillaceae</taxon>
        <taxon>Marinobacterium</taxon>
    </lineage>
</organism>
<keyword evidence="2" id="KW-1185">Reference proteome</keyword>
<evidence type="ECO:0000313" key="2">
    <source>
        <dbReference type="Proteomes" id="UP001159257"/>
    </source>
</evidence>
<name>A0ABY1RZA9_9GAMM</name>
<dbReference type="RefSeq" id="WP_239040747.1">
    <property type="nucleotide sequence ID" value="NZ_BAAAEY010000005.1"/>
</dbReference>
<protein>
    <recommendedName>
        <fullName evidence="3">Insulinase (Peptidase family M16)</fullName>
    </recommendedName>
</protein>
<accession>A0ABY1RZA9</accession>
<dbReference type="EMBL" id="FXWV01000005">
    <property type="protein sequence ID" value="SMR73560.1"/>
    <property type="molecule type" value="Genomic_DNA"/>
</dbReference>
<sequence>MTRPLLSRRHLSLLILFLPGIILLLSRLGSDPEPSAWQANPDLRVYQQTAPAQSTYRLHLLLPQPLDISSGHQLEQQLLLHALQQRLGNKNVQTHWQQRLGALPTFQRQPGHVLLALNLDQAPVSAELSWLLQELQVPPSVDWPALLKRAQAEHYLARQEPEAWLKSQFPDQEPDGYRLNPLTAYQAWLQPGRWQLTLSSPEPLSLELPTDHPPTPIASTQELLLKALPVAAPATPTGLHLHRWSLPAVGSVELFALNLLARESIQQQLSMWLEQHQNNGIQAGYSLSWIPALPHGRTTLILQGDSWPALKGWLPQQLASVDLEPAREAVMEQIRHPERQQFWVDLLAIHQLPADTLTRLPKALMTITPDELQLWLQARLESDYYHTLSLPASP</sequence>
<gene>
    <name evidence="1" type="ORF">SAMN04487964_10536</name>
</gene>
<evidence type="ECO:0008006" key="3">
    <source>
        <dbReference type="Google" id="ProtNLM"/>
    </source>
</evidence>
<evidence type="ECO:0000313" key="1">
    <source>
        <dbReference type="EMBL" id="SMR73560.1"/>
    </source>
</evidence>
<comment type="caution">
    <text evidence="1">The sequence shown here is derived from an EMBL/GenBank/DDBJ whole genome shotgun (WGS) entry which is preliminary data.</text>
</comment>
<reference evidence="1 2" key="1">
    <citation type="submission" date="2017-05" db="EMBL/GenBank/DDBJ databases">
        <authorList>
            <person name="Varghese N."/>
            <person name="Submissions S."/>
        </authorList>
    </citation>
    <scope>NUCLEOTIDE SEQUENCE [LARGE SCALE GENOMIC DNA]</scope>
    <source>
        <strain evidence="1 2">CGMCC 1.7287</strain>
    </source>
</reference>